<evidence type="ECO:0000313" key="3">
    <source>
        <dbReference type="EMBL" id="SLN72017.1"/>
    </source>
</evidence>
<name>A0A1X7A7H0_9RHOB</name>
<feature type="region of interest" description="Disordered" evidence="1">
    <location>
        <begin position="203"/>
        <end position="261"/>
    </location>
</feature>
<proteinExistence type="predicted"/>
<dbReference type="Proteomes" id="UP000193963">
    <property type="component" value="Unassembled WGS sequence"/>
</dbReference>
<keyword evidence="2" id="KW-0732">Signal</keyword>
<evidence type="ECO:0008006" key="5">
    <source>
        <dbReference type="Google" id="ProtNLM"/>
    </source>
</evidence>
<organism evidence="3 4">
    <name type="scientific">Pseudooceanicola marinus</name>
    <dbReference type="NCBI Taxonomy" id="396013"/>
    <lineage>
        <taxon>Bacteria</taxon>
        <taxon>Pseudomonadati</taxon>
        <taxon>Pseudomonadota</taxon>
        <taxon>Alphaproteobacteria</taxon>
        <taxon>Rhodobacterales</taxon>
        <taxon>Paracoccaceae</taxon>
        <taxon>Pseudooceanicola</taxon>
    </lineage>
</organism>
<evidence type="ECO:0000256" key="1">
    <source>
        <dbReference type="SAM" id="MobiDB-lite"/>
    </source>
</evidence>
<feature type="signal peptide" evidence="2">
    <location>
        <begin position="1"/>
        <end position="23"/>
    </location>
</feature>
<gene>
    <name evidence="3" type="ORF">PSM7751_03905</name>
</gene>
<feature type="compositionally biased region" description="Low complexity" evidence="1">
    <location>
        <begin position="203"/>
        <end position="218"/>
    </location>
</feature>
<reference evidence="3 4" key="1">
    <citation type="submission" date="2017-03" db="EMBL/GenBank/DDBJ databases">
        <authorList>
            <person name="Afonso C.L."/>
            <person name="Miller P.J."/>
            <person name="Scott M.A."/>
            <person name="Spackman E."/>
            <person name="Goraichik I."/>
            <person name="Dimitrov K.M."/>
            <person name="Suarez D.L."/>
            <person name="Swayne D.E."/>
        </authorList>
    </citation>
    <scope>NUCLEOTIDE SEQUENCE [LARGE SCALE GENOMIC DNA]</scope>
    <source>
        <strain evidence="3 4">CECT 7751</strain>
    </source>
</reference>
<feature type="compositionally biased region" description="Gly residues" evidence="1">
    <location>
        <begin position="252"/>
        <end position="261"/>
    </location>
</feature>
<evidence type="ECO:0000313" key="4">
    <source>
        <dbReference type="Proteomes" id="UP000193963"/>
    </source>
</evidence>
<protein>
    <recommendedName>
        <fullName evidence="5">Lipoprotein</fullName>
    </recommendedName>
</protein>
<keyword evidence="4" id="KW-1185">Reference proteome</keyword>
<evidence type="ECO:0000256" key="2">
    <source>
        <dbReference type="SAM" id="SignalP"/>
    </source>
</evidence>
<dbReference type="EMBL" id="FWFN01000009">
    <property type="protein sequence ID" value="SLN72017.1"/>
    <property type="molecule type" value="Genomic_DNA"/>
</dbReference>
<dbReference type="AlphaFoldDB" id="A0A1X7A7H0"/>
<sequence>MFRLSAVARLVPGLAACAFLLSACTNPDDFDEPMPDLGDFSLGHNIVVASKMKKVAISRDASEEEWVAAMTEAIDERFGRYEGDKLYHLGISVEGYILAPPGIPLVLSPKSGLIVNVTVWDDAAGGKINEEPRQFTVLESFSGETVVGSGLTQTREEQMTNLARNAAKQIENWLLENREWFGDAPGPQAGQMRPAPVAAATVAGSVAAEDDGSASTGTTSGGGRSGGGDAPSPATGGTGGGTASPAATATSGGAGASASGG</sequence>
<feature type="chain" id="PRO_5013185772" description="Lipoprotein" evidence="2">
    <location>
        <begin position="24"/>
        <end position="261"/>
    </location>
</feature>
<dbReference type="RefSeq" id="WP_198431826.1">
    <property type="nucleotide sequence ID" value="NZ_FWFN01000009.1"/>
</dbReference>
<accession>A0A1X7A7H0</accession>
<feature type="compositionally biased region" description="Gly residues" evidence="1">
    <location>
        <begin position="219"/>
        <end position="229"/>
    </location>
</feature>
<dbReference type="PROSITE" id="PS51257">
    <property type="entry name" value="PROKAR_LIPOPROTEIN"/>
    <property type="match status" value="1"/>
</dbReference>